<sequence length="219" mass="24817">MLVQTPPLPDTNRSITSRPQPAWKRGLDLLGVMVVTPLLAPGLLLVAAYIKLVSPGPVLFRQTRVGWGGDDFLIYKFRTMHVPTVSRDGGHRDYLVRQANQPRANQKPDFGNQLIPGGKWLRVLSIDELPQLLNVLQGNMSLVGPRPDLLQLADYQARQLRRFEVLPGMTGLWQVSGKNRLTFEQMIDLDIQYIETRSLGQDLRILAKTVWVVLFDRNE</sequence>
<evidence type="ECO:0000259" key="3">
    <source>
        <dbReference type="Pfam" id="PF02397"/>
    </source>
</evidence>
<dbReference type="OrthoDB" id="9766874at2"/>
<dbReference type="Pfam" id="PF02397">
    <property type="entry name" value="Bac_transf"/>
    <property type="match status" value="1"/>
</dbReference>
<evidence type="ECO:0000256" key="2">
    <source>
        <dbReference type="SAM" id="Phobius"/>
    </source>
</evidence>
<evidence type="ECO:0000313" key="4">
    <source>
        <dbReference type="EMBL" id="QEG38986.1"/>
    </source>
</evidence>
<dbReference type="EC" id="2.-.-.-" evidence="4"/>
<dbReference type="KEGG" id="rul:UC8_09470"/>
<protein>
    <submittedName>
        <fullName evidence="4">Putative sugar transferase EpsL</fullName>
        <ecNumber evidence="4">2.-.-.-</ecNumber>
    </submittedName>
</protein>
<feature type="transmembrane region" description="Helical" evidence="2">
    <location>
        <begin position="29"/>
        <end position="52"/>
    </location>
</feature>
<proteinExistence type="inferred from homology"/>
<feature type="domain" description="Bacterial sugar transferase" evidence="3">
    <location>
        <begin position="24"/>
        <end position="214"/>
    </location>
</feature>
<name>A0A5B9QPN7_9BACT</name>
<dbReference type="PANTHER" id="PTHR30576">
    <property type="entry name" value="COLANIC BIOSYNTHESIS UDP-GLUCOSE LIPID CARRIER TRANSFERASE"/>
    <property type="match status" value="1"/>
</dbReference>
<evidence type="ECO:0000256" key="1">
    <source>
        <dbReference type="ARBA" id="ARBA00006464"/>
    </source>
</evidence>
<keyword evidence="2" id="KW-0472">Membrane</keyword>
<organism evidence="4 5">
    <name type="scientific">Roseimaritima ulvae</name>
    <dbReference type="NCBI Taxonomy" id="980254"/>
    <lineage>
        <taxon>Bacteria</taxon>
        <taxon>Pseudomonadati</taxon>
        <taxon>Planctomycetota</taxon>
        <taxon>Planctomycetia</taxon>
        <taxon>Pirellulales</taxon>
        <taxon>Pirellulaceae</taxon>
        <taxon>Roseimaritima</taxon>
    </lineage>
</organism>
<dbReference type="RefSeq" id="WP_148080109.1">
    <property type="nucleotide sequence ID" value="NZ_CP042914.1"/>
</dbReference>
<dbReference type="EMBL" id="CP042914">
    <property type="protein sequence ID" value="QEG38986.1"/>
    <property type="molecule type" value="Genomic_DNA"/>
</dbReference>
<reference evidence="4 5" key="1">
    <citation type="submission" date="2019-08" db="EMBL/GenBank/DDBJ databases">
        <title>Deep-cultivation of Planctomycetes and their phenomic and genomic characterization uncovers novel biology.</title>
        <authorList>
            <person name="Wiegand S."/>
            <person name="Jogler M."/>
            <person name="Boedeker C."/>
            <person name="Pinto D."/>
            <person name="Vollmers J."/>
            <person name="Rivas-Marin E."/>
            <person name="Kohn T."/>
            <person name="Peeters S.H."/>
            <person name="Heuer A."/>
            <person name="Rast P."/>
            <person name="Oberbeckmann S."/>
            <person name="Bunk B."/>
            <person name="Jeske O."/>
            <person name="Meyerdierks A."/>
            <person name="Storesund J.E."/>
            <person name="Kallscheuer N."/>
            <person name="Luecker S."/>
            <person name="Lage O.M."/>
            <person name="Pohl T."/>
            <person name="Merkel B.J."/>
            <person name="Hornburger P."/>
            <person name="Mueller R.-W."/>
            <person name="Bruemmer F."/>
            <person name="Labrenz M."/>
            <person name="Spormann A.M."/>
            <person name="Op den Camp H."/>
            <person name="Overmann J."/>
            <person name="Amann R."/>
            <person name="Jetten M.S.M."/>
            <person name="Mascher T."/>
            <person name="Medema M.H."/>
            <person name="Devos D.P."/>
            <person name="Kaster A.-K."/>
            <person name="Ovreas L."/>
            <person name="Rohde M."/>
            <person name="Galperin M.Y."/>
            <person name="Jogler C."/>
        </authorList>
    </citation>
    <scope>NUCLEOTIDE SEQUENCE [LARGE SCALE GENOMIC DNA]</scope>
    <source>
        <strain evidence="4 5">UC8</strain>
    </source>
</reference>
<comment type="similarity">
    <text evidence="1">Belongs to the bacterial sugar transferase family.</text>
</comment>
<dbReference type="GO" id="GO:0016780">
    <property type="term" value="F:phosphotransferase activity, for other substituted phosphate groups"/>
    <property type="evidence" value="ECO:0007669"/>
    <property type="project" value="TreeGrafter"/>
</dbReference>
<dbReference type="Proteomes" id="UP000325286">
    <property type="component" value="Chromosome"/>
</dbReference>
<keyword evidence="2" id="KW-0812">Transmembrane</keyword>
<dbReference type="PANTHER" id="PTHR30576:SF10">
    <property type="entry name" value="SLL5057 PROTEIN"/>
    <property type="match status" value="1"/>
</dbReference>
<keyword evidence="2" id="KW-1133">Transmembrane helix</keyword>
<accession>A0A5B9QPN7</accession>
<keyword evidence="4" id="KW-0808">Transferase</keyword>
<dbReference type="AlphaFoldDB" id="A0A5B9QPN7"/>
<keyword evidence="5" id="KW-1185">Reference proteome</keyword>
<gene>
    <name evidence="4" type="primary">epsL</name>
    <name evidence="4" type="ORF">UC8_09470</name>
</gene>
<evidence type="ECO:0000313" key="5">
    <source>
        <dbReference type="Proteomes" id="UP000325286"/>
    </source>
</evidence>
<dbReference type="InterPro" id="IPR003362">
    <property type="entry name" value="Bact_transf"/>
</dbReference>